<keyword evidence="1" id="KW-0853">WD repeat</keyword>
<evidence type="ECO:0000313" key="3">
    <source>
        <dbReference type="Proteomes" id="UP001383192"/>
    </source>
</evidence>
<dbReference type="InterPro" id="IPR036322">
    <property type="entry name" value="WD40_repeat_dom_sf"/>
</dbReference>
<dbReference type="PROSITE" id="PS50082">
    <property type="entry name" value="WD_REPEATS_2"/>
    <property type="match status" value="1"/>
</dbReference>
<dbReference type="InterPro" id="IPR015943">
    <property type="entry name" value="WD40/YVTN_repeat-like_dom_sf"/>
</dbReference>
<organism evidence="2 3">
    <name type="scientific">Paramarasmius palmivorus</name>
    <dbReference type="NCBI Taxonomy" id="297713"/>
    <lineage>
        <taxon>Eukaryota</taxon>
        <taxon>Fungi</taxon>
        <taxon>Dikarya</taxon>
        <taxon>Basidiomycota</taxon>
        <taxon>Agaricomycotina</taxon>
        <taxon>Agaricomycetes</taxon>
        <taxon>Agaricomycetidae</taxon>
        <taxon>Agaricales</taxon>
        <taxon>Marasmiineae</taxon>
        <taxon>Marasmiaceae</taxon>
        <taxon>Paramarasmius</taxon>
    </lineage>
</organism>
<dbReference type="AlphaFoldDB" id="A0AAW0DXZ5"/>
<dbReference type="Proteomes" id="UP001383192">
    <property type="component" value="Unassembled WGS sequence"/>
</dbReference>
<keyword evidence="3" id="KW-1185">Reference proteome</keyword>
<accession>A0AAW0DXZ5</accession>
<sequence length="197" mass="22079">MTPEEIASFRPRITLKGATGPLNAIVFSPDNLHLAAGGDDEMVRIWQIDTATCVQELQATPRNISEQYGWGQVTSLLWTFKDGEVLCVGTARGLVVMYKQSRDSRDPNLLFKTETLQVTEMFDFNDSVECMAVDGDQYAFASHTGHIRLFHFDTTKLTLEAKLELTWAIKRGIPTIPASIQFYGTDLIITWLEAGEM</sequence>
<proteinExistence type="predicted"/>
<dbReference type="PROSITE" id="PS50294">
    <property type="entry name" value="WD_REPEATS_REGION"/>
    <property type="match status" value="1"/>
</dbReference>
<dbReference type="SMART" id="SM00320">
    <property type="entry name" value="WD40"/>
    <property type="match status" value="3"/>
</dbReference>
<dbReference type="Pfam" id="PF00400">
    <property type="entry name" value="WD40"/>
    <property type="match status" value="1"/>
</dbReference>
<dbReference type="SUPFAM" id="SSF50978">
    <property type="entry name" value="WD40 repeat-like"/>
    <property type="match status" value="1"/>
</dbReference>
<dbReference type="EMBL" id="JAYKXP010000006">
    <property type="protein sequence ID" value="KAK7056807.1"/>
    <property type="molecule type" value="Genomic_DNA"/>
</dbReference>
<dbReference type="InterPro" id="IPR001680">
    <property type="entry name" value="WD40_rpt"/>
</dbReference>
<feature type="repeat" description="WD" evidence="1">
    <location>
        <begin position="15"/>
        <end position="56"/>
    </location>
</feature>
<protein>
    <submittedName>
        <fullName evidence="2">Uncharacterized protein</fullName>
    </submittedName>
</protein>
<evidence type="ECO:0000256" key="1">
    <source>
        <dbReference type="PROSITE-ProRule" id="PRU00221"/>
    </source>
</evidence>
<comment type="caution">
    <text evidence="2">The sequence shown here is derived from an EMBL/GenBank/DDBJ whole genome shotgun (WGS) entry which is preliminary data.</text>
</comment>
<name>A0AAW0DXZ5_9AGAR</name>
<gene>
    <name evidence="2" type="ORF">VNI00_002524</name>
</gene>
<reference evidence="2 3" key="1">
    <citation type="submission" date="2024-01" db="EMBL/GenBank/DDBJ databases">
        <title>A draft genome for a cacao thread blight-causing isolate of Paramarasmius palmivorus.</title>
        <authorList>
            <person name="Baruah I.K."/>
            <person name="Bukari Y."/>
            <person name="Amoako-Attah I."/>
            <person name="Meinhardt L.W."/>
            <person name="Bailey B.A."/>
            <person name="Cohen S.P."/>
        </authorList>
    </citation>
    <scope>NUCLEOTIDE SEQUENCE [LARGE SCALE GENOMIC DNA]</scope>
    <source>
        <strain evidence="2 3">GH-12</strain>
    </source>
</reference>
<evidence type="ECO:0000313" key="2">
    <source>
        <dbReference type="EMBL" id="KAK7056807.1"/>
    </source>
</evidence>
<dbReference type="Gene3D" id="2.130.10.10">
    <property type="entry name" value="YVTN repeat-like/Quinoprotein amine dehydrogenase"/>
    <property type="match status" value="1"/>
</dbReference>